<comment type="subcellular location">
    <subcellularLocation>
        <location evidence="1">Mitochondrion inner membrane</location>
        <topology evidence="1">Single-pass membrane protein</topology>
    </subcellularLocation>
</comment>
<dbReference type="PROSITE" id="PS51758">
    <property type="entry name" value="LETM1_RBD"/>
    <property type="match status" value="1"/>
</dbReference>
<keyword evidence="12" id="KW-1185">Reference proteome</keyword>
<dbReference type="GO" id="GO:0005743">
    <property type="term" value="C:mitochondrial inner membrane"/>
    <property type="evidence" value="ECO:0007669"/>
    <property type="project" value="UniProtKB-SubCell"/>
</dbReference>
<feature type="transmembrane region" description="Helical" evidence="9">
    <location>
        <begin position="185"/>
        <end position="209"/>
    </location>
</feature>
<evidence type="ECO:0000256" key="2">
    <source>
        <dbReference type="ARBA" id="ARBA00022692"/>
    </source>
</evidence>
<sequence length="372" mass="41474">MHGTLRLPRYALAHQVVYLRLASTVTPKSATAQPTDRNVPPPNPPRGAKKIDLKPGPVKPSTLRVDSIPSRRPSQDSASLSYYRPPRHNTPPKRVETSLNALALAKQDINSAIERGVLEPIPKDATPFKRFTHQVFQLLKFYFRGLKSINTHRKQAAAIAARARSGGALPSRAEQRFIGMYRRDVLKLIPFVIIVTIAEELIPFIALYAPGMLPSTCILPGQRDRIASRARNKQLIALLNHRSVFEAICKEAKQSGFVPVQKISNPGAVCSILGLPSWGPTTLNAWRIRRHLNTVAMDDERLRYEGCGRHLTIPELEEALVERGMIPESEYPSVDAMRAHLNWWLDSAEVLPEGANLVSRRLLMLGLIGSQK</sequence>
<dbReference type="PANTHER" id="PTHR14009">
    <property type="entry name" value="LEUCINE ZIPPER-EF-HAND CONTAINING TRANSMEMBRANE PROTEIN"/>
    <property type="match status" value="1"/>
</dbReference>
<keyword evidence="4 9" id="KW-1133">Transmembrane helix</keyword>
<evidence type="ECO:0000313" key="11">
    <source>
        <dbReference type="EMBL" id="KAF8441389.1"/>
    </source>
</evidence>
<reference evidence="11" key="2">
    <citation type="journal article" date="2020" name="Nat. Commun.">
        <title>Large-scale genome sequencing of mycorrhizal fungi provides insights into the early evolution of symbiotic traits.</title>
        <authorList>
            <person name="Miyauchi S."/>
            <person name="Kiss E."/>
            <person name="Kuo A."/>
            <person name="Drula E."/>
            <person name="Kohler A."/>
            <person name="Sanchez-Garcia M."/>
            <person name="Morin E."/>
            <person name="Andreopoulos B."/>
            <person name="Barry K.W."/>
            <person name="Bonito G."/>
            <person name="Buee M."/>
            <person name="Carver A."/>
            <person name="Chen C."/>
            <person name="Cichocki N."/>
            <person name="Clum A."/>
            <person name="Culley D."/>
            <person name="Crous P.W."/>
            <person name="Fauchery L."/>
            <person name="Girlanda M."/>
            <person name="Hayes R.D."/>
            <person name="Keri Z."/>
            <person name="LaButti K."/>
            <person name="Lipzen A."/>
            <person name="Lombard V."/>
            <person name="Magnuson J."/>
            <person name="Maillard F."/>
            <person name="Murat C."/>
            <person name="Nolan M."/>
            <person name="Ohm R.A."/>
            <person name="Pangilinan J."/>
            <person name="Pereira M.F."/>
            <person name="Perotto S."/>
            <person name="Peter M."/>
            <person name="Pfister S."/>
            <person name="Riley R."/>
            <person name="Sitrit Y."/>
            <person name="Stielow J.B."/>
            <person name="Szollosi G."/>
            <person name="Zifcakova L."/>
            <person name="Stursova M."/>
            <person name="Spatafora J.W."/>
            <person name="Tedersoo L."/>
            <person name="Vaario L.M."/>
            <person name="Yamada A."/>
            <person name="Yan M."/>
            <person name="Wang P."/>
            <person name="Xu J."/>
            <person name="Bruns T."/>
            <person name="Baldrian P."/>
            <person name="Vilgalys R."/>
            <person name="Dunand C."/>
            <person name="Henrissat B."/>
            <person name="Grigoriev I.V."/>
            <person name="Hibbett D."/>
            <person name="Nagy L.G."/>
            <person name="Martin F.M."/>
        </authorList>
    </citation>
    <scope>NUCLEOTIDE SEQUENCE</scope>
    <source>
        <strain evidence="11">BED1</strain>
    </source>
</reference>
<keyword evidence="5 7" id="KW-0496">Mitochondrion</keyword>
<evidence type="ECO:0000256" key="4">
    <source>
        <dbReference type="ARBA" id="ARBA00022989"/>
    </source>
</evidence>
<keyword evidence="6 9" id="KW-0472">Membrane</keyword>
<evidence type="ECO:0000256" key="5">
    <source>
        <dbReference type="ARBA" id="ARBA00023128"/>
    </source>
</evidence>
<dbReference type="GO" id="GO:0043022">
    <property type="term" value="F:ribosome binding"/>
    <property type="evidence" value="ECO:0007669"/>
    <property type="project" value="InterPro"/>
</dbReference>
<evidence type="ECO:0000256" key="7">
    <source>
        <dbReference type="PROSITE-ProRule" id="PRU01094"/>
    </source>
</evidence>
<organism evidence="11 12">
    <name type="scientific">Boletus edulis BED1</name>
    <dbReference type="NCBI Taxonomy" id="1328754"/>
    <lineage>
        <taxon>Eukaryota</taxon>
        <taxon>Fungi</taxon>
        <taxon>Dikarya</taxon>
        <taxon>Basidiomycota</taxon>
        <taxon>Agaricomycotina</taxon>
        <taxon>Agaricomycetes</taxon>
        <taxon>Agaricomycetidae</taxon>
        <taxon>Boletales</taxon>
        <taxon>Boletineae</taxon>
        <taxon>Boletaceae</taxon>
        <taxon>Boletoideae</taxon>
        <taxon>Boletus</taxon>
    </lineage>
</organism>
<evidence type="ECO:0000256" key="1">
    <source>
        <dbReference type="ARBA" id="ARBA00004434"/>
    </source>
</evidence>
<keyword evidence="2 9" id="KW-0812">Transmembrane</keyword>
<dbReference type="InterPro" id="IPR044202">
    <property type="entry name" value="LETM1/MDM38-like"/>
</dbReference>
<evidence type="ECO:0000256" key="6">
    <source>
        <dbReference type="ARBA" id="ARBA00023136"/>
    </source>
</evidence>
<protein>
    <recommendedName>
        <fullName evidence="10">Letm1 RBD domain-containing protein</fullName>
    </recommendedName>
</protein>
<evidence type="ECO:0000256" key="3">
    <source>
        <dbReference type="ARBA" id="ARBA00022792"/>
    </source>
</evidence>
<feature type="domain" description="Letm1 RBD" evidence="10">
    <location>
        <begin position="201"/>
        <end position="372"/>
    </location>
</feature>
<comment type="caution">
    <text evidence="11">The sequence shown here is derived from an EMBL/GenBank/DDBJ whole genome shotgun (WGS) entry which is preliminary data.</text>
</comment>
<reference evidence="11" key="1">
    <citation type="submission" date="2019-10" db="EMBL/GenBank/DDBJ databases">
        <authorList>
            <consortium name="DOE Joint Genome Institute"/>
            <person name="Kuo A."/>
            <person name="Miyauchi S."/>
            <person name="Kiss E."/>
            <person name="Drula E."/>
            <person name="Kohler A."/>
            <person name="Sanchez-Garcia M."/>
            <person name="Andreopoulos B."/>
            <person name="Barry K.W."/>
            <person name="Bonito G."/>
            <person name="Buee M."/>
            <person name="Carver A."/>
            <person name="Chen C."/>
            <person name="Cichocki N."/>
            <person name="Clum A."/>
            <person name="Culley D."/>
            <person name="Crous P.W."/>
            <person name="Fauchery L."/>
            <person name="Girlanda M."/>
            <person name="Hayes R."/>
            <person name="Keri Z."/>
            <person name="LaButti K."/>
            <person name="Lipzen A."/>
            <person name="Lombard V."/>
            <person name="Magnuson J."/>
            <person name="Maillard F."/>
            <person name="Morin E."/>
            <person name="Murat C."/>
            <person name="Nolan M."/>
            <person name="Ohm R."/>
            <person name="Pangilinan J."/>
            <person name="Pereira M."/>
            <person name="Perotto S."/>
            <person name="Peter M."/>
            <person name="Riley R."/>
            <person name="Sitrit Y."/>
            <person name="Stielow B."/>
            <person name="Szollosi G."/>
            <person name="Zifcakova L."/>
            <person name="Stursova M."/>
            <person name="Spatafora J.W."/>
            <person name="Tedersoo L."/>
            <person name="Vaario L.-M."/>
            <person name="Yamada A."/>
            <person name="Yan M."/>
            <person name="Wang P."/>
            <person name="Xu J."/>
            <person name="Bruns T."/>
            <person name="Baldrian P."/>
            <person name="Vilgalys R."/>
            <person name="Henrissat B."/>
            <person name="Grigoriev I.V."/>
            <person name="Hibbett D."/>
            <person name="Nagy L.G."/>
            <person name="Martin F.M."/>
        </authorList>
    </citation>
    <scope>NUCLEOTIDE SEQUENCE</scope>
    <source>
        <strain evidence="11">BED1</strain>
    </source>
</reference>
<keyword evidence="3" id="KW-0999">Mitochondrion inner membrane</keyword>
<dbReference type="PANTHER" id="PTHR14009:SF1">
    <property type="entry name" value="MITOCHONDRIAL PROTON_CALCIUM EXCHANGER PROTEIN"/>
    <property type="match status" value="1"/>
</dbReference>
<dbReference type="GO" id="GO:0030003">
    <property type="term" value="P:intracellular monoatomic cation homeostasis"/>
    <property type="evidence" value="ECO:0007669"/>
    <property type="project" value="TreeGrafter"/>
</dbReference>
<dbReference type="AlphaFoldDB" id="A0AAD4GFQ9"/>
<proteinExistence type="predicted"/>
<evidence type="ECO:0000259" key="10">
    <source>
        <dbReference type="PROSITE" id="PS51758"/>
    </source>
</evidence>
<evidence type="ECO:0000313" key="12">
    <source>
        <dbReference type="Proteomes" id="UP001194468"/>
    </source>
</evidence>
<gene>
    <name evidence="11" type="ORF">L210DRAFT_3398732</name>
</gene>
<name>A0AAD4GFQ9_BOLED</name>
<dbReference type="Pfam" id="PF07766">
    <property type="entry name" value="LETM1_RBD"/>
    <property type="match status" value="1"/>
</dbReference>
<dbReference type="EMBL" id="WHUW01000010">
    <property type="protein sequence ID" value="KAF8441389.1"/>
    <property type="molecule type" value="Genomic_DNA"/>
</dbReference>
<dbReference type="Proteomes" id="UP001194468">
    <property type="component" value="Unassembled WGS sequence"/>
</dbReference>
<evidence type="ECO:0000256" key="9">
    <source>
        <dbReference type="SAM" id="Phobius"/>
    </source>
</evidence>
<feature type="region of interest" description="Disordered" evidence="8">
    <location>
        <begin position="26"/>
        <end position="93"/>
    </location>
</feature>
<feature type="compositionally biased region" description="Polar residues" evidence="8">
    <location>
        <begin position="26"/>
        <end position="36"/>
    </location>
</feature>
<accession>A0AAD4GFQ9</accession>
<dbReference type="InterPro" id="IPR033122">
    <property type="entry name" value="LETM1-like_RBD"/>
</dbReference>
<evidence type="ECO:0000256" key="8">
    <source>
        <dbReference type="SAM" id="MobiDB-lite"/>
    </source>
</evidence>